<evidence type="ECO:0000313" key="2">
    <source>
        <dbReference type="Proteomes" id="UP000298416"/>
    </source>
</evidence>
<keyword evidence="2" id="KW-1185">Reference proteome</keyword>
<gene>
    <name evidence="1" type="ORF">SASPL_111941</name>
</gene>
<reference evidence="1" key="1">
    <citation type="submission" date="2018-01" db="EMBL/GenBank/DDBJ databases">
        <authorList>
            <person name="Mao J.F."/>
        </authorList>
    </citation>
    <scope>NUCLEOTIDE SEQUENCE</scope>
    <source>
        <strain evidence="1">Huo1</strain>
        <tissue evidence="1">Leaf</tissue>
    </source>
</reference>
<sequence>MLFLNAELPQNSRLHILEEFNAGLFEYLIATDDSQSVEEQNDKETHVLKKKYKKHSKKLDAEFGVVRGIDFKNVYTVS</sequence>
<proteinExistence type="predicted"/>
<name>A0A8X8Y7A5_SALSN</name>
<dbReference type="EMBL" id="PNBA02000004">
    <property type="protein sequence ID" value="KAG6427695.1"/>
    <property type="molecule type" value="Genomic_DNA"/>
</dbReference>
<dbReference type="Gene3D" id="3.40.50.300">
    <property type="entry name" value="P-loop containing nucleotide triphosphate hydrolases"/>
    <property type="match status" value="1"/>
</dbReference>
<reference evidence="1" key="2">
    <citation type="submission" date="2020-08" db="EMBL/GenBank/DDBJ databases">
        <title>Plant Genome Project.</title>
        <authorList>
            <person name="Zhang R.-G."/>
        </authorList>
    </citation>
    <scope>NUCLEOTIDE SEQUENCE</scope>
    <source>
        <strain evidence="1">Huo1</strain>
        <tissue evidence="1">Leaf</tissue>
    </source>
</reference>
<protein>
    <submittedName>
        <fullName evidence="1">Uncharacterized protein</fullName>
    </submittedName>
</protein>
<dbReference type="AlphaFoldDB" id="A0A8X8Y7A5"/>
<organism evidence="1">
    <name type="scientific">Salvia splendens</name>
    <name type="common">Scarlet sage</name>
    <dbReference type="NCBI Taxonomy" id="180675"/>
    <lineage>
        <taxon>Eukaryota</taxon>
        <taxon>Viridiplantae</taxon>
        <taxon>Streptophyta</taxon>
        <taxon>Embryophyta</taxon>
        <taxon>Tracheophyta</taxon>
        <taxon>Spermatophyta</taxon>
        <taxon>Magnoliopsida</taxon>
        <taxon>eudicotyledons</taxon>
        <taxon>Gunneridae</taxon>
        <taxon>Pentapetalae</taxon>
        <taxon>asterids</taxon>
        <taxon>lamiids</taxon>
        <taxon>Lamiales</taxon>
        <taxon>Lamiaceae</taxon>
        <taxon>Nepetoideae</taxon>
        <taxon>Mentheae</taxon>
        <taxon>Salviinae</taxon>
        <taxon>Salvia</taxon>
        <taxon>Salvia subgen. Calosphace</taxon>
        <taxon>core Calosphace</taxon>
    </lineage>
</organism>
<evidence type="ECO:0000313" key="1">
    <source>
        <dbReference type="EMBL" id="KAG6427695.1"/>
    </source>
</evidence>
<accession>A0A8X8Y7A5</accession>
<dbReference type="InterPro" id="IPR027417">
    <property type="entry name" value="P-loop_NTPase"/>
</dbReference>
<comment type="caution">
    <text evidence="1">The sequence shown here is derived from an EMBL/GenBank/DDBJ whole genome shotgun (WGS) entry which is preliminary data.</text>
</comment>
<dbReference type="Proteomes" id="UP000298416">
    <property type="component" value="Unassembled WGS sequence"/>
</dbReference>